<dbReference type="AlphaFoldDB" id="A0AAE0YNZ4"/>
<reference evidence="1" key="1">
    <citation type="journal article" date="2023" name="G3 (Bethesda)">
        <title>A reference genome for the long-term kleptoplast-retaining sea slug Elysia crispata morphotype clarki.</title>
        <authorList>
            <person name="Eastman K.E."/>
            <person name="Pendleton A.L."/>
            <person name="Shaikh M.A."/>
            <person name="Suttiyut T."/>
            <person name="Ogas R."/>
            <person name="Tomko P."/>
            <person name="Gavelis G."/>
            <person name="Widhalm J.R."/>
            <person name="Wisecaver J.H."/>
        </authorList>
    </citation>
    <scope>NUCLEOTIDE SEQUENCE</scope>
    <source>
        <strain evidence="1">ECLA1</strain>
    </source>
</reference>
<dbReference type="EMBL" id="JAWDGP010005802">
    <property type="protein sequence ID" value="KAK3751978.1"/>
    <property type="molecule type" value="Genomic_DNA"/>
</dbReference>
<gene>
    <name evidence="1" type="ORF">RRG08_062148</name>
</gene>
<keyword evidence="2" id="KW-1185">Reference proteome</keyword>
<evidence type="ECO:0000313" key="1">
    <source>
        <dbReference type="EMBL" id="KAK3751978.1"/>
    </source>
</evidence>
<name>A0AAE0YNZ4_9GAST</name>
<protein>
    <submittedName>
        <fullName evidence="1">Uncharacterized protein</fullName>
    </submittedName>
</protein>
<sequence>MVPFCHNIGALDNLCMFLNSFSHLPMLEKITEKMFSITSTHNKVDGPEFVPINENKLRCFCQPLKRNIMSGLINI</sequence>
<proteinExistence type="predicted"/>
<dbReference type="Proteomes" id="UP001283361">
    <property type="component" value="Unassembled WGS sequence"/>
</dbReference>
<organism evidence="1 2">
    <name type="scientific">Elysia crispata</name>
    <name type="common">lettuce slug</name>
    <dbReference type="NCBI Taxonomy" id="231223"/>
    <lineage>
        <taxon>Eukaryota</taxon>
        <taxon>Metazoa</taxon>
        <taxon>Spiralia</taxon>
        <taxon>Lophotrochozoa</taxon>
        <taxon>Mollusca</taxon>
        <taxon>Gastropoda</taxon>
        <taxon>Heterobranchia</taxon>
        <taxon>Euthyneura</taxon>
        <taxon>Panpulmonata</taxon>
        <taxon>Sacoglossa</taxon>
        <taxon>Placobranchoidea</taxon>
        <taxon>Plakobranchidae</taxon>
        <taxon>Elysia</taxon>
    </lineage>
</organism>
<evidence type="ECO:0000313" key="2">
    <source>
        <dbReference type="Proteomes" id="UP001283361"/>
    </source>
</evidence>
<accession>A0AAE0YNZ4</accession>
<comment type="caution">
    <text evidence="1">The sequence shown here is derived from an EMBL/GenBank/DDBJ whole genome shotgun (WGS) entry which is preliminary data.</text>
</comment>